<dbReference type="EMBL" id="GBRH01219954">
    <property type="protein sequence ID" value="JAD77941.1"/>
    <property type="molecule type" value="Transcribed_RNA"/>
</dbReference>
<proteinExistence type="predicted"/>
<protein>
    <submittedName>
        <fullName evidence="2">Uncharacterized protein</fullName>
    </submittedName>
</protein>
<evidence type="ECO:0000313" key="2">
    <source>
        <dbReference type="EMBL" id="JAD77941.1"/>
    </source>
</evidence>
<name>A0A0A9CQS6_ARUDO</name>
<reference evidence="2" key="2">
    <citation type="journal article" date="2015" name="Data Brief">
        <title>Shoot transcriptome of the giant reed, Arundo donax.</title>
        <authorList>
            <person name="Barrero R.A."/>
            <person name="Guerrero F.D."/>
            <person name="Moolhuijzen P."/>
            <person name="Goolsby J.A."/>
            <person name="Tidwell J."/>
            <person name="Bellgard S.E."/>
            <person name="Bellgard M.I."/>
        </authorList>
    </citation>
    <scope>NUCLEOTIDE SEQUENCE</scope>
    <source>
        <tissue evidence="2">Shoot tissue taken approximately 20 cm above the soil surface</tissue>
    </source>
</reference>
<dbReference type="AlphaFoldDB" id="A0A0A9CQS6"/>
<feature type="chain" id="PRO_5002063457" evidence="1">
    <location>
        <begin position="19"/>
        <end position="64"/>
    </location>
</feature>
<reference evidence="2" key="1">
    <citation type="submission" date="2014-09" db="EMBL/GenBank/DDBJ databases">
        <authorList>
            <person name="Magalhaes I.L.F."/>
            <person name="Oliveira U."/>
            <person name="Santos F.R."/>
            <person name="Vidigal T.H.D.A."/>
            <person name="Brescovit A.D."/>
            <person name="Santos A.J."/>
        </authorList>
    </citation>
    <scope>NUCLEOTIDE SEQUENCE</scope>
    <source>
        <tissue evidence="2">Shoot tissue taken approximately 20 cm above the soil surface</tissue>
    </source>
</reference>
<accession>A0A0A9CQS6</accession>
<sequence>MMMIIILLASLSQRKVMQQQSRQLFIQLLIYRWQRIASTWTTLLERVPLDVCTGHNSVIERFLL</sequence>
<organism evidence="2">
    <name type="scientific">Arundo donax</name>
    <name type="common">Giant reed</name>
    <name type="synonym">Donax arundinaceus</name>
    <dbReference type="NCBI Taxonomy" id="35708"/>
    <lineage>
        <taxon>Eukaryota</taxon>
        <taxon>Viridiplantae</taxon>
        <taxon>Streptophyta</taxon>
        <taxon>Embryophyta</taxon>
        <taxon>Tracheophyta</taxon>
        <taxon>Spermatophyta</taxon>
        <taxon>Magnoliopsida</taxon>
        <taxon>Liliopsida</taxon>
        <taxon>Poales</taxon>
        <taxon>Poaceae</taxon>
        <taxon>PACMAD clade</taxon>
        <taxon>Arundinoideae</taxon>
        <taxon>Arundineae</taxon>
        <taxon>Arundo</taxon>
    </lineage>
</organism>
<feature type="signal peptide" evidence="1">
    <location>
        <begin position="1"/>
        <end position="18"/>
    </location>
</feature>
<evidence type="ECO:0000256" key="1">
    <source>
        <dbReference type="SAM" id="SignalP"/>
    </source>
</evidence>
<keyword evidence="1" id="KW-0732">Signal</keyword>